<name>A0A915K4M7_ROMCU</name>
<proteinExistence type="predicted"/>
<evidence type="ECO:0000313" key="1">
    <source>
        <dbReference type="Proteomes" id="UP000887565"/>
    </source>
</evidence>
<dbReference type="Proteomes" id="UP000887565">
    <property type="component" value="Unplaced"/>
</dbReference>
<keyword evidence="1" id="KW-1185">Reference proteome</keyword>
<dbReference type="WBParaSite" id="nRc.2.0.1.t32805-RA">
    <property type="protein sequence ID" value="nRc.2.0.1.t32805-RA"/>
    <property type="gene ID" value="nRc.2.0.1.g32805"/>
</dbReference>
<protein>
    <submittedName>
        <fullName evidence="2">Uncharacterized protein</fullName>
    </submittedName>
</protein>
<evidence type="ECO:0000313" key="2">
    <source>
        <dbReference type="WBParaSite" id="nRc.2.0.1.t32805-RA"/>
    </source>
</evidence>
<reference evidence="2" key="1">
    <citation type="submission" date="2022-11" db="UniProtKB">
        <authorList>
            <consortium name="WormBaseParasite"/>
        </authorList>
    </citation>
    <scope>IDENTIFICATION</scope>
</reference>
<sequence length="62" mass="5987">MQGVMPEATLVVLGGSATIFAAGVIPAIGNIDVADVGVVAELIEGVSAIIGEGAGGNHLEKS</sequence>
<dbReference type="AlphaFoldDB" id="A0A915K4M7"/>
<organism evidence="1 2">
    <name type="scientific">Romanomermis culicivorax</name>
    <name type="common">Nematode worm</name>
    <dbReference type="NCBI Taxonomy" id="13658"/>
    <lineage>
        <taxon>Eukaryota</taxon>
        <taxon>Metazoa</taxon>
        <taxon>Ecdysozoa</taxon>
        <taxon>Nematoda</taxon>
        <taxon>Enoplea</taxon>
        <taxon>Dorylaimia</taxon>
        <taxon>Mermithida</taxon>
        <taxon>Mermithoidea</taxon>
        <taxon>Mermithidae</taxon>
        <taxon>Romanomermis</taxon>
    </lineage>
</organism>
<accession>A0A915K4M7</accession>